<organism evidence="2 3">
    <name type="scientific">Batillaria attramentaria</name>
    <dbReference type="NCBI Taxonomy" id="370345"/>
    <lineage>
        <taxon>Eukaryota</taxon>
        <taxon>Metazoa</taxon>
        <taxon>Spiralia</taxon>
        <taxon>Lophotrochozoa</taxon>
        <taxon>Mollusca</taxon>
        <taxon>Gastropoda</taxon>
        <taxon>Caenogastropoda</taxon>
        <taxon>Sorbeoconcha</taxon>
        <taxon>Cerithioidea</taxon>
        <taxon>Batillariidae</taxon>
        <taxon>Batillaria</taxon>
    </lineage>
</organism>
<dbReference type="PROSITE" id="PS50871">
    <property type="entry name" value="C1Q"/>
    <property type="match status" value="1"/>
</dbReference>
<sequence>RVSSSAATERRTPAAFLAKLPANPRASANSPVVFSTVVFNIGNSYGPLLGVYTVPYAGVYQFSFQ</sequence>
<accession>A0ABD0JGN3</accession>
<feature type="non-terminal residue" evidence="2">
    <location>
        <position position="65"/>
    </location>
</feature>
<evidence type="ECO:0000313" key="3">
    <source>
        <dbReference type="Proteomes" id="UP001519460"/>
    </source>
</evidence>
<dbReference type="Proteomes" id="UP001519460">
    <property type="component" value="Unassembled WGS sequence"/>
</dbReference>
<feature type="domain" description="C1q" evidence="1">
    <location>
        <begin position="9"/>
        <end position="65"/>
    </location>
</feature>
<evidence type="ECO:0000259" key="1">
    <source>
        <dbReference type="PROSITE" id="PS50871"/>
    </source>
</evidence>
<dbReference type="AlphaFoldDB" id="A0ABD0JGN3"/>
<dbReference type="EMBL" id="JACVVK020000448">
    <property type="protein sequence ID" value="KAK7474071.1"/>
    <property type="molecule type" value="Genomic_DNA"/>
</dbReference>
<dbReference type="Gene3D" id="2.60.120.40">
    <property type="match status" value="1"/>
</dbReference>
<name>A0ABD0JGN3_9CAEN</name>
<dbReference type="PRINTS" id="PR00007">
    <property type="entry name" value="COMPLEMNTC1Q"/>
</dbReference>
<feature type="non-terminal residue" evidence="2">
    <location>
        <position position="1"/>
    </location>
</feature>
<proteinExistence type="predicted"/>
<reference evidence="2 3" key="1">
    <citation type="journal article" date="2023" name="Sci. Data">
        <title>Genome assembly of the Korean intertidal mud-creeper Batillaria attramentaria.</title>
        <authorList>
            <person name="Patra A.K."/>
            <person name="Ho P.T."/>
            <person name="Jun S."/>
            <person name="Lee S.J."/>
            <person name="Kim Y."/>
            <person name="Won Y.J."/>
        </authorList>
    </citation>
    <scope>NUCLEOTIDE SEQUENCE [LARGE SCALE GENOMIC DNA]</scope>
    <source>
        <strain evidence="2">Wonlab-2016</strain>
    </source>
</reference>
<comment type="caution">
    <text evidence="2">The sequence shown here is derived from an EMBL/GenBank/DDBJ whole genome shotgun (WGS) entry which is preliminary data.</text>
</comment>
<protein>
    <recommendedName>
        <fullName evidence="1">C1q domain-containing protein</fullName>
    </recommendedName>
</protein>
<dbReference type="Pfam" id="PF00386">
    <property type="entry name" value="C1q"/>
    <property type="match status" value="1"/>
</dbReference>
<gene>
    <name evidence="2" type="ORF">BaRGS_00034677</name>
</gene>
<evidence type="ECO:0000313" key="2">
    <source>
        <dbReference type="EMBL" id="KAK7474071.1"/>
    </source>
</evidence>
<dbReference type="InterPro" id="IPR008983">
    <property type="entry name" value="Tumour_necrosis_fac-like_dom"/>
</dbReference>
<keyword evidence="3" id="KW-1185">Reference proteome</keyword>
<dbReference type="SUPFAM" id="SSF49842">
    <property type="entry name" value="TNF-like"/>
    <property type="match status" value="1"/>
</dbReference>
<dbReference type="InterPro" id="IPR001073">
    <property type="entry name" value="C1q_dom"/>
</dbReference>